<accession>A0A939M742</accession>
<reference evidence="3 4" key="2">
    <citation type="journal article" date="2022" name="Int. J. Syst. Evol. Microbiol.">
        <title>Strains of Bradyrhizobium barranii sp. nov. associated with legumes native to Canada are symbionts of soybeans and belong to different subspecies (subsp. barranii subsp. nov. and subsp. apii subsp. nov.) and symbiovars (sv. glycinearum and sv. septentrionale).</title>
        <authorList>
            <person name="Bromfield E.S.P."/>
            <person name="Cloutier S."/>
            <person name="Wasai-Hara S."/>
            <person name="Minamisawa K."/>
        </authorList>
    </citation>
    <scope>NUCLEOTIDE SEQUENCE [LARGE SCALE GENOMIC DNA]</scope>
    <source>
        <strain evidence="3 4">144S4</strain>
    </source>
</reference>
<reference evidence="2" key="1">
    <citation type="submission" date="2021-03" db="EMBL/GenBank/DDBJ databases">
        <title>Whole Genome Sequence of Bradyrhizobium sp. Strain 144S4.</title>
        <authorList>
            <person name="Bromfield E.S.P."/>
            <person name="Cloutier S."/>
        </authorList>
    </citation>
    <scope>NUCLEOTIDE SEQUENCE [LARGE SCALE GENOMIC DNA]</scope>
    <source>
        <strain evidence="2">144S4</strain>
    </source>
</reference>
<dbReference type="EMBL" id="JAGEMI010000001">
    <property type="protein sequence ID" value="MBO1860897.1"/>
    <property type="molecule type" value="Genomic_DNA"/>
</dbReference>
<dbReference type="EMBL" id="CP086136">
    <property type="protein sequence ID" value="UEM13800.1"/>
    <property type="molecule type" value="Genomic_DNA"/>
</dbReference>
<feature type="domain" description="DUF6894" evidence="1">
    <location>
        <begin position="4"/>
        <end position="64"/>
    </location>
</feature>
<dbReference type="RefSeq" id="WP_028153577.1">
    <property type="nucleotide sequence ID" value="NZ_CP086136.1"/>
</dbReference>
<evidence type="ECO:0000313" key="2">
    <source>
        <dbReference type="EMBL" id="MBO1860897.1"/>
    </source>
</evidence>
<dbReference type="Pfam" id="PF21834">
    <property type="entry name" value="DUF6894"/>
    <property type="match status" value="1"/>
</dbReference>
<dbReference type="KEGG" id="bban:J4G43_005735"/>
<gene>
    <name evidence="3" type="ORF">J4G43_005735</name>
    <name evidence="2" type="ORF">J4G43_07920</name>
</gene>
<name>A0A939M742_9BRAD</name>
<sequence length="72" mass="8200">MRTYYFDMKDGVPVRDKSGLEFVSDGAAIAHSKSLADKVRRENPKGHAELRIVVLDESGREVHREQIYPKEA</sequence>
<proteinExistence type="predicted"/>
<dbReference type="Proteomes" id="UP000664702">
    <property type="component" value="Chromosome"/>
</dbReference>
<organism evidence="2">
    <name type="scientific">Bradyrhizobium barranii subsp. barranii</name>
    <dbReference type="NCBI Taxonomy" id="2823807"/>
    <lineage>
        <taxon>Bacteria</taxon>
        <taxon>Pseudomonadati</taxon>
        <taxon>Pseudomonadota</taxon>
        <taxon>Alphaproteobacteria</taxon>
        <taxon>Hyphomicrobiales</taxon>
        <taxon>Nitrobacteraceae</taxon>
        <taxon>Bradyrhizobium</taxon>
        <taxon>Bradyrhizobium barranii</taxon>
    </lineage>
</organism>
<evidence type="ECO:0000313" key="3">
    <source>
        <dbReference type="EMBL" id="UEM13800.1"/>
    </source>
</evidence>
<evidence type="ECO:0000313" key="4">
    <source>
        <dbReference type="Proteomes" id="UP000664702"/>
    </source>
</evidence>
<protein>
    <recommendedName>
        <fullName evidence="1">DUF6894 domain-containing protein</fullName>
    </recommendedName>
</protein>
<evidence type="ECO:0000259" key="1">
    <source>
        <dbReference type="Pfam" id="PF21834"/>
    </source>
</evidence>
<dbReference type="AlphaFoldDB" id="A0A939M742"/>
<dbReference type="InterPro" id="IPR054189">
    <property type="entry name" value="DUF6894"/>
</dbReference>